<accession>A0ABN9M7G8</accession>
<dbReference type="PROSITE" id="PS00022">
    <property type="entry name" value="EGF_1"/>
    <property type="match status" value="2"/>
</dbReference>
<dbReference type="InterPro" id="IPR002049">
    <property type="entry name" value="LE_dom"/>
</dbReference>
<organism evidence="5 6">
    <name type="scientific">Ranitomeya imitator</name>
    <name type="common">mimic poison frog</name>
    <dbReference type="NCBI Taxonomy" id="111125"/>
    <lineage>
        <taxon>Eukaryota</taxon>
        <taxon>Metazoa</taxon>
        <taxon>Chordata</taxon>
        <taxon>Craniata</taxon>
        <taxon>Vertebrata</taxon>
        <taxon>Euteleostomi</taxon>
        <taxon>Amphibia</taxon>
        <taxon>Batrachia</taxon>
        <taxon>Anura</taxon>
        <taxon>Neobatrachia</taxon>
        <taxon>Hyloidea</taxon>
        <taxon>Dendrobatidae</taxon>
        <taxon>Dendrobatinae</taxon>
        <taxon>Ranitomeya</taxon>
    </lineage>
</organism>
<comment type="caution">
    <text evidence="2">Lacks conserved residue(s) required for the propagation of feature annotation.</text>
</comment>
<reference evidence="5" key="1">
    <citation type="submission" date="2023-07" db="EMBL/GenBank/DDBJ databases">
        <authorList>
            <person name="Stuckert A."/>
        </authorList>
    </citation>
    <scope>NUCLEOTIDE SEQUENCE</scope>
</reference>
<proteinExistence type="predicted"/>
<dbReference type="Gene3D" id="2.170.300.10">
    <property type="entry name" value="Tie2 ligand-binding domain superfamily"/>
    <property type="match status" value="1"/>
</dbReference>
<dbReference type="SMART" id="SM00180">
    <property type="entry name" value="EGF_Lam"/>
    <property type="match status" value="2"/>
</dbReference>
<gene>
    <name evidence="5" type="ORF">RIMI_LOCUS16454116</name>
</gene>
<dbReference type="InterPro" id="IPR042635">
    <property type="entry name" value="MEGF10/SREC1/2-like"/>
</dbReference>
<keyword evidence="1 2" id="KW-0245">EGF-like domain</keyword>
<dbReference type="PROSITE" id="PS50026">
    <property type="entry name" value="EGF_3"/>
    <property type="match status" value="1"/>
</dbReference>
<name>A0ABN9M7G8_9NEOB</name>
<dbReference type="PANTHER" id="PTHR24043">
    <property type="entry name" value="SCAVENGER RECEPTOR CLASS F"/>
    <property type="match status" value="1"/>
</dbReference>
<feature type="disulfide bond" evidence="2">
    <location>
        <begin position="23"/>
        <end position="32"/>
    </location>
</feature>
<evidence type="ECO:0000256" key="1">
    <source>
        <dbReference type="ARBA" id="ARBA00022536"/>
    </source>
</evidence>
<evidence type="ECO:0000259" key="4">
    <source>
        <dbReference type="PROSITE" id="PS50026"/>
    </source>
</evidence>
<dbReference type="InterPro" id="IPR000742">
    <property type="entry name" value="EGF"/>
</dbReference>
<comment type="caution">
    <text evidence="5">The sequence shown here is derived from an EMBL/GenBank/DDBJ whole genome shotgun (WGS) entry which is preliminary data.</text>
</comment>
<feature type="domain" description="EGF-like" evidence="4">
    <location>
        <begin position="1"/>
        <end position="33"/>
    </location>
</feature>
<dbReference type="PRINTS" id="PR00011">
    <property type="entry name" value="EGFLAMININ"/>
</dbReference>
<keyword evidence="2" id="KW-1015">Disulfide bond</keyword>
<protein>
    <recommendedName>
        <fullName evidence="4">EGF-like domain-containing protein</fullName>
    </recommendedName>
</protein>
<dbReference type="PANTHER" id="PTHR24043:SF8">
    <property type="entry name" value="EGF-LIKE DOMAIN-CONTAINING PROTEIN"/>
    <property type="match status" value="1"/>
</dbReference>
<feature type="region of interest" description="Disordered" evidence="3">
    <location>
        <begin position="138"/>
        <end position="158"/>
    </location>
</feature>
<evidence type="ECO:0000313" key="5">
    <source>
        <dbReference type="EMBL" id="CAJ0958555.1"/>
    </source>
</evidence>
<dbReference type="Pfam" id="PF00053">
    <property type="entry name" value="EGF_laminin"/>
    <property type="match status" value="2"/>
</dbReference>
<evidence type="ECO:0000313" key="6">
    <source>
        <dbReference type="Proteomes" id="UP001176940"/>
    </source>
</evidence>
<sequence length="158" mass="16530">METSADDCENGASCDPVTGVCRCPAGFNGDRCEKGCNSGTFGENCGKICECEGDGPCDPVTGVCFCPPGKTGATCDLDCRINHYGPNCSLSCDCGWNAQCNALTGGCICLNRYVGATCQEGGPPPLMSAHLQALLHAHPRPSHRSSARHLIHSSKHRP</sequence>
<evidence type="ECO:0000256" key="3">
    <source>
        <dbReference type="SAM" id="MobiDB-lite"/>
    </source>
</evidence>
<dbReference type="EMBL" id="CAUEEQ010045994">
    <property type="protein sequence ID" value="CAJ0958555.1"/>
    <property type="molecule type" value="Genomic_DNA"/>
</dbReference>
<keyword evidence="6" id="KW-1185">Reference proteome</keyword>
<dbReference type="Proteomes" id="UP001176940">
    <property type="component" value="Unassembled WGS sequence"/>
</dbReference>
<evidence type="ECO:0000256" key="2">
    <source>
        <dbReference type="PROSITE-ProRule" id="PRU00076"/>
    </source>
</evidence>
<dbReference type="SMART" id="SM00181">
    <property type="entry name" value="EGF"/>
    <property type="match status" value="3"/>
</dbReference>